<reference evidence="2" key="1">
    <citation type="submission" date="2017-10" db="EMBL/GenBank/DDBJ databases">
        <authorList>
            <person name="Gaisin V.A."/>
            <person name="Rysina M.S."/>
            <person name="Grouzdev D.S."/>
        </authorList>
    </citation>
    <scope>NUCLEOTIDE SEQUENCE [LARGE SCALE GENOMIC DNA]</scope>
    <source>
        <strain evidence="2">V1</strain>
    </source>
</reference>
<dbReference type="Proteomes" id="UP000246278">
    <property type="component" value="Unassembled WGS sequence"/>
</dbReference>
<dbReference type="OrthoDB" id="5509989at2"/>
<dbReference type="RefSeq" id="WP_110022821.1">
    <property type="nucleotide sequence ID" value="NZ_PDNZ01000003.1"/>
</dbReference>
<evidence type="ECO:0000313" key="2">
    <source>
        <dbReference type="Proteomes" id="UP000246278"/>
    </source>
</evidence>
<evidence type="ECO:0000313" key="1">
    <source>
        <dbReference type="EMBL" id="PWW82348.1"/>
    </source>
</evidence>
<dbReference type="EMBL" id="PDNZ01000003">
    <property type="protein sequence ID" value="PWW82348.1"/>
    <property type="molecule type" value="Genomic_DNA"/>
</dbReference>
<dbReference type="AlphaFoldDB" id="A0A317T6V4"/>
<proteinExistence type="predicted"/>
<name>A0A317T6V4_9CHLB</name>
<dbReference type="Gene3D" id="3.40.50.2000">
    <property type="entry name" value="Glycogen Phosphorylase B"/>
    <property type="match status" value="1"/>
</dbReference>
<organism evidence="1 2">
    <name type="scientific">Prosthecochloris marina</name>
    <dbReference type="NCBI Taxonomy" id="2017681"/>
    <lineage>
        <taxon>Bacteria</taxon>
        <taxon>Pseudomonadati</taxon>
        <taxon>Chlorobiota</taxon>
        <taxon>Chlorobiia</taxon>
        <taxon>Chlorobiales</taxon>
        <taxon>Chlorobiaceae</taxon>
        <taxon>Prosthecochloris</taxon>
    </lineage>
</organism>
<sequence>MKISIGLKLRQGPWGGGNQFATSLTNYLSKKGIKVVHDLSERDIDIILLAEPRKTSRSSTFTDSEILDYLRYVHPEALVAHRINECDERKGTDSVNNLLVDANNCADHTIFISSWLKDNFSVRGITTERSSVILNGGDKKIFNAEGFSPWNRHESLKIVTHHWGDNWLKGFDIYRQLDDMLERPEWKERINFTYIGRTPEDFSFRNTQHIKPLSGTALASELRNHHLYVTASRNEPAGMHHIEGAMCGMPLLYIESGALPEYCRGFGISFIPETFSSALEKMMETYEYWFREMSRYPHTADKMCTAYYDLFLDMMARKKEILAARKKQPKPSLSETALFKMAMLRKQFRSFRKNILKGKKSQ</sequence>
<evidence type="ECO:0008006" key="3">
    <source>
        <dbReference type="Google" id="ProtNLM"/>
    </source>
</evidence>
<keyword evidence="2" id="KW-1185">Reference proteome</keyword>
<protein>
    <recommendedName>
        <fullName evidence="3">Glycosyl transferase family 1 domain-containing protein</fullName>
    </recommendedName>
</protein>
<comment type="caution">
    <text evidence="1">The sequence shown here is derived from an EMBL/GenBank/DDBJ whole genome shotgun (WGS) entry which is preliminary data.</text>
</comment>
<gene>
    <name evidence="1" type="ORF">CR164_04915</name>
</gene>
<accession>A0A317T6V4</accession>
<dbReference type="SUPFAM" id="SSF53756">
    <property type="entry name" value="UDP-Glycosyltransferase/glycogen phosphorylase"/>
    <property type="match status" value="1"/>
</dbReference>